<dbReference type="Proteomes" id="UP000076825">
    <property type="component" value="Chromosome 1"/>
</dbReference>
<name>A0A157S7I2_9BORD</name>
<evidence type="ECO:0000256" key="1">
    <source>
        <dbReference type="ARBA" id="ARBA00010617"/>
    </source>
</evidence>
<dbReference type="InterPro" id="IPR036396">
    <property type="entry name" value="Cyt_P450_sf"/>
</dbReference>
<dbReference type="PROSITE" id="PS00086">
    <property type="entry name" value="CYTOCHROME_P450"/>
    <property type="match status" value="1"/>
</dbReference>
<dbReference type="GO" id="GO:0004497">
    <property type="term" value="F:monooxygenase activity"/>
    <property type="evidence" value="ECO:0007669"/>
    <property type="project" value="UniProtKB-KW"/>
</dbReference>
<dbReference type="AlphaFoldDB" id="A0A157S7I2"/>
<dbReference type="Gene3D" id="1.10.630.10">
    <property type="entry name" value="Cytochrome P450"/>
    <property type="match status" value="1"/>
</dbReference>
<dbReference type="PATRIC" id="fig|123899.6.peg.203"/>
<evidence type="ECO:0000256" key="3">
    <source>
        <dbReference type="ARBA" id="ARBA00022723"/>
    </source>
</evidence>
<dbReference type="InterPro" id="IPR002401">
    <property type="entry name" value="Cyt_P450_E_grp-I"/>
</dbReference>
<dbReference type="PANTHER" id="PTHR24291:SF50">
    <property type="entry name" value="BIFUNCTIONAL ALBAFLAVENONE MONOOXYGENASE_TERPENE SYNTHASE"/>
    <property type="match status" value="1"/>
</dbReference>
<dbReference type="InterPro" id="IPR050196">
    <property type="entry name" value="Cytochrome_P450_Monoox"/>
</dbReference>
<proteinExistence type="inferred from homology"/>
<dbReference type="KEGG" id="btrm:SAMEA390648700219"/>
<comment type="similarity">
    <text evidence="1 8">Belongs to the cytochrome P450 family.</text>
</comment>
<protein>
    <submittedName>
        <fullName evidence="9">Cytochrome P450(BM-3)</fullName>
    </submittedName>
</protein>
<dbReference type="InterPro" id="IPR001128">
    <property type="entry name" value="Cyt_P450"/>
</dbReference>
<keyword evidence="3 7" id="KW-0479">Metal-binding</keyword>
<evidence type="ECO:0000313" key="10">
    <source>
        <dbReference type="Proteomes" id="UP000076825"/>
    </source>
</evidence>
<dbReference type="STRING" id="123899.SAMEA3906487_00219"/>
<dbReference type="PRINTS" id="PR00385">
    <property type="entry name" value="P450"/>
</dbReference>
<keyword evidence="5 7" id="KW-0408">Iron</keyword>
<dbReference type="InterPro" id="IPR017972">
    <property type="entry name" value="Cyt_P450_CS"/>
</dbReference>
<evidence type="ECO:0000256" key="2">
    <source>
        <dbReference type="ARBA" id="ARBA00022617"/>
    </source>
</evidence>
<comment type="cofactor">
    <cofactor evidence="7">
        <name>heme</name>
        <dbReference type="ChEBI" id="CHEBI:30413"/>
    </cofactor>
</comment>
<dbReference type="RefSeq" id="WP_025516640.1">
    <property type="nucleotide sequence ID" value="NZ_LT546645.1"/>
</dbReference>
<dbReference type="GO" id="GO:0016705">
    <property type="term" value="F:oxidoreductase activity, acting on paired donors, with incorporation or reduction of molecular oxygen"/>
    <property type="evidence" value="ECO:0007669"/>
    <property type="project" value="InterPro"/>
</dbReference>
<evidence type="ECO:0000256" key="6">
    <source>
        <dbReference type="ARBA" id="ARBA00023033"/>
    </source>
</evidence>
<feature type="binding site" description="axial binding residue" evidence="7">
    <location>
        <position position="372"/>
    </location>
    <ligand>
        <name>heme</name>
        <dbReference type="ChEBI" id="CHEBI:30413"/>
    </ligand>
    <ligandPart>
        <name>Fe</name>
        <dbReference type="ChEBI" id="CHEBI:18248"/>
    </ligandPart>
</feature>
<evidence type="ECO:0000256" key="8">
    <source>
        <dbReference type="RuleBase" id="RU000461"/>
    </source>
</evidence>
<keyword evidence="6 8" id="KW-0503">Monooxygenase</keyword>
<evidence type="ECO:0000313" key="9">
    <source>
        <dbReference type="EMBL" id="SAI66355.1"/>
    </source>
</evidence>
<evidence type="ECO:0000256" key="7">
    <source>
        <dbReference type="PIRSR" id="PIRSR602401-1"/>
    </source>
</evidence>
<sequence length="428" mass="48082">MARDLPGALAAWQQRHGDVVHLRLWPEHVVVLCDPQLARELLLEHHDALIRWERGVRAFAQIHGQSVLTTEGDAWRSRRQALNPGFSPKAVQAFAPLIISTAAQSLARWPQEDARWPIESRLAEMTMEVILQMVFSGSHEEDAGAIEEAVRITSATTHAAFYAAASLPDWLPWKRRQRRARLLLQTMIERQVQARLAIARDAWPPDLLSRLLTCQPDLSASSLRDVRAECMTLFLAGHETTAATLTWWAWCMAANPQAQSRAREDVRLALGPDTPSVDALQNAGYLSQTLKETMRLYPAAPMLMSRRTTRPLRLGSWTFAPRTLFMIPVQAIQADARRFPDPQRFQPERFAKQAPEIPRGAYFPFGAGPRVCLGQHLAMTEMGLLAALMLQRFEFSVCEDAPPPRPVLNVTLRPAQALRLAIKRIDGG</sequence>
<gene>
    <name evidence="9" type="ORF">SAMEA3906487_00219</name>
</gene>
<dbReference type="EMBL" id="LT546645">
    <property type="protein sequence ID" value="SAI66355.1"/>
    <property type="molecule type" value="Genomic_DNA"/>
</dbReference>
<keyword evidence="2 7" id="KW-0349">Heme</keyword>
<evidence type="ECO:0000256" key="4">
    <source>
        <dbReference type="ARBA" id="ARBA00023002"/>
    </source>
</evidence>
<dbReference type="eggNOG" id="COG2124">
    <property type="taxonomic scope" value="Bacteria"/>
</dbReference>
<keyword evidence="10" id="KW-1185">Reference proteome</keyword>
<dbReference type="PRINTS" id="PR00463">
    <property type="entry name" value="EP450I"/>
</dbReference>
<dbReference type="GO" id="GO:0005506">
    <property type="term" value="F:iron ion binding"/>
    <property type="evidence" value="ECO:0007669"/>
    <property type="project" value="InterPro"/>
</dbReference>
<reference evidence="9 10" key="1">
    <citation type="submission" date="2016-04" db="EMBL/GenBank/DDBJ databases">
        <authorList>
            <consortium name="Pathogen Informatics"/>
        </authorList>
    </citation>
    <scope>NUCLEOTIDE SEQUENCE [LARGE SCALE GENOMIC DNA]</scope>
    <source>
        <strain evidence="9 10">H044680328</strain>
    </source>
</reference>
<accession>A0A157S7I2</accession>
<dbReference type="SUPFAM" id="SSF48264">
    <property type="entry name" value="Cytochrome P450"/>
    <property type="match status" value="1"/>
</dbReference>
<keyword evidence="4 8" id="KW-0560">Oxidoreductase</keyword>
<evidence type="ECO:0000256" key="5">
    <source>
        <dbReference type="ARBA" id="ARBA00023004"/>
    </source>
</evidence>
<dbReference type="Pfam" id="PF00067">
    <property type="entry name" value="p450"/>
    <property type="match status" value="1"/>
</dbReference>
<dbReference type="PANTHER" id="PTHR24291">
    <property type="entry name" value="CYTOCHROME P450 FAMILY 4"/>
    <property type="match status" value="1"/>
</dbReference>
<dbReference type="GO" id="GO:0020037">
    <property type="term" value="F:heme binding"/>
    <property type="evidence" value="ECO:0007669"/>
    <property type="project" value="InterPro"/>
</dbReference>
<organism evidence="9 10">
    <name type="scientific">Bordetella trematum</name>
    <dbReference type="NCBI Taxonomy" id="123899"/>
    <lineage>
        <taxon>Bacteria</taxon>
        <taxon>Pseudomonadati</taxon>
        <taxon>Pseudomonadota</taxon>
        <taxon>Betaproteobacteria</taxon>
        <taxon>Burkholderiales</taxon>
        <taxon>Alcaligenaceae</taxon>
        <taxon>Bordetella</taxon>
    </lineage>
</organism>